<dbReference type="AlphaFoldDB" id="A0A7Z0QQ78"/>
<dbReference type="InterPro" id="IPR018718">
    <property type="entry name" value="DUF2242"/>
</dbReference>
<dbReference type="Pfam" id="PF10001">
    <property type="entry name" value="DUF2242"/>
    <property type="match status" value="1"/>
</dbReference>
<dbReference type="PROSITE" id="PS51257">
    <property type="entry name" value="PROKAR_LIPOPROTEIN"/>
    <property type="match status" value="1"/>
</dbReference>
<comment type="caution">
    <text evidence="3">The sequence shown here is derived from an EMBL/GenBank/DDBJ whole genome shotgun (WGS) entry which is preliminary data.</text>
</comment>
<feature type="chain" id="PRO_5031065369" evidence="2">
    <location>
        <begin position="25"/>
        <end position="213"/>
    </location>
</feature>
<evidence type="ECO:0000256" key="1">
    <source>
        <dbReference type="SAM" id="MobiDB-lite"/>
    </source>
</evidence>
<evidence type="ECO:0000313" key="4">
    <source>
        <dbReference type="Proteomes" id="UP000589896"/>
    </source>
</evidence>
<evidence type="ECO:0000256" key="2">
    <source>
        <dbReference type="SAM" id="SignalP"/>
    </source>
</evidence>
<sequence>MRSVAPLPRLAAVAVLLILVSACGHNTREDVPFMGESFDSDETYSRTYEMPPAQVCSAARLALLGQGYAVGKAGDDAVEATKNFQPEDEVHTQLSVRVSCVARGNERTLLFVSALLDRYVLRKSSSSASLGVGGLGSVSLPVGSREDSLVRVASSTVQDGGFYRRFFERVGYYVPSPSPRERVRSGDVPAEDPPPSDLRRTPVLPADGEDPAR</sequence>
<evidence type="ECO:0000313" key="3">
    <source>
        <dbReference type="EMBL" id="NYZ62189.1"/>
    </source>
</evidence>
<organism evidence="3 4">
    <name type="scientific">Luteimonas deserti</name>
    <dbReference type="NCBI Taxonomy" id="2752306"/>
    <lineage>
        <taxon>Bacteria</taxon>
        <taxon>Pseudomonadati</taxon>
        <taxon>Pseudomonadota</taxon>
        <taxon>Gammaproteobacteria</taxon>
        <taxon>Lysobacterales</taxon>
        <taxon>Lysobacteraceae</taxon>
        <taxon>Luteimonas</taxon>
    </lineage>
</organism>
<dbReference type="Proteomes" id="UP000589896">
    <property type="component" value="Unassembled WGS sequence"/>
</dbReference>
<feature type="signal peptide" evidence="2">
    <location>
        <begin position="1"/>
        <end position="24"/>
    </location>
</feature>
<reference evidence="3 4" key="1">
    <citation type="submission" date="2020-07" db="EMBL/GenBank/DDBJ databases">
        <title>isolation of Luteimonas sp. SJ-16.</title>
        <authorList>
            <person name="Huang X.-X."/>
            <person name="Xu L."/>
            <person name="Sun J.-Q."/>
        </authorList>
    </citation>
    <scope>NUCLEOTIDE SEQUENCE [LARGE SCALE GENOMIC DNA]</scope>
    <source>
        <strain evidence="3 4">SJ-16</strain>
    </source>
</reference>
<proteinExistence type="predicted"/>
<feature type="region of interest" description="Disordered" evidence="1">
    <location>
        <begin position="175"/>
        <end position="213"/>
    </location>
</feature>
<gene>
    <name evidence="3" type="ORF">H0E82_05365</name>
</gene>
<protein>
    <submittedName>
        <fullName evidence="3">DUF2242 domain-containing protein</fullName>
    </submittedName>
</protein>
<keyword evidence="4" id="KW-1185">Reference proteome</keyword>
<name>A0A7Z0QQ78_9GAMM</name>
<dbReference type="EMBL" id="JACCJZ010000013">
    <property type="protein sequence ID" value="NYZ62189.1"/>
    <property type="molecule type" value="Genomic_DNA"/>
</dbReference>
<accession>A0A7Z0QQ78</accession>
<keyword evidence="2" id="KW-0732">Signal</keyword>